<reference evidence="2" key="1">
    <citation type="submission" date="2014-03" db="EMBL/GenBank/DDBJ databases">
        <authorList>
            <person name="Aksoy S."/>
            <person name="Warren W."/>
            <person name="Wilson R.K."/>
        </authorList>
    </citation>
    <scope>NUCLEOTIDE SEQUENCE [LARGE SCALE GENOMIC DNA]</scope>
    <source>
        <strain evidence="2">IAEA</strain>
    </source>
</reference>
<accession>A0A1A9WHV1</accession>
<evidence type="ECO:0000313" key="2">
    <source>
        <dbReference type="Proteomes" id="UP000091820"/>
    </source>
</evidence>
<dbReference type="Proteomes" id="UP000091820">
    <property type="component" value="Unassembled WGS sequence"/>
</dbReference>
<keyword evidence="2" id="KW-1185">Reference proteome</keyword>
<dbReference type="InterPro" id="IPR002093">
    <property type="entry name" value="BRCA2_repeat"/>
</dbReference>
<proteinExistence type="predicted"/>
<protein>
    <submittedName>
        <fullName evidence="1">Chromosome_seg domain-containing protein</fullName>
    </submittedName>
</protein>
<dbReference type="PROSITE" id="PS50138">
    <property type="entry name" value="BRCA2_REPEAT"/>
    <property type="match status" value="1"/>
</dbReference>
<organism evidence="1 2">
    <name type="scientific">Glossina brevipalpis</name>
    <dbReference type="NCBI Taxonomy" id="37001"/>
    <lineage>
        <taxon>Eukaryota</taxon>
        <taxon>Metazoa</taxon>
        <taxon>Ecdysozoa</taxon>
        <taxon>Arthropoda</taxon>
        <taxon>Hexapoda</taxon>
        <taxon>Insecta</taxon>
        <taxon>Pterygota</taxon>
        <taxon>Neoptera</taxon>
        <taxon>Endopterygota</taxon>
        <taxon>Diptera</taxon>
        <taxon>Brachycera</taxon>
        <taxon>Muscomorpha</taxon>
        <taxon>Hippoboscoidea</taxon>
        <taxon>Glossinidae</taxon>
        <taxon>Glossina</taxon>
    </lineage>
</organism>
<dbReference type="VEuPathDB" id="VectorBase:GBRI020357"/>
<name>A0A1A9WHV1_9MUSC</name>
<reference evidence="1" key="2">
    <citation type="submission" date="2020-05" db="UniProtKB">
        <authorList>
            <consortium name="EnsemblMetazoa"/>
        </authorList>
    </citation>
    <scope>IDENTIFICATION</scope>
    <source>
        <strain evidence="1">IAEA</strain>
    </source>
</reference>
<evidence type="ECO:0000313" key="1">
    <source>
        <dbReference type="EnsemblMetazoa" id="GBRI020357-PA"/>
    </source>
</evidence>
<sequence length="381" mass="43545">MELIECCNEAEKVFNESNNKTIADMIHDDFSTSSFDSPTTSPASRLKALERGPLCYDDVFISVDMQQILKQNEQAKESFVNKPVLPCAPAPNKKINQCFDIKFKDEKINNELLYQTGNRKLLGPKKDKQSAENFFRSIKAIFIEKELKNEKEAVKINNVTHLGLQTLKNNQNAMSEEKENPKSFQRKDCRTEPKEITNRISVKSIETKFENRTEYRVQITFRTANGKDISLSKEGKKRLEGLLKELNENTSDDNAEDSLLDIKNQIISKRNNPFSQTKTIETSLKRSRGHINMICRFFACKRKENQSKPADIAFRFCLTSRSALLLHTDIRLLISRRTDCDIAAAHAKGIIEGPNDFVTDTVMPANPKYSARHDQQNSSKI</sequence>
<dbReference type="AlphaFoldDB" id="A0A1A9WHV1"/>
<dbReference type="EnsemblMetazoa" id="GBRI020357-RA">
    <property type="protein sequence ID" value="GBRI020357-PA"/>
    <property type="gene ID" value="GBRI020357"/>
</dbReference>